<dbReference type="STRING" id="861298.SAMN04488136_105141"/>
<dbReference type="Pfam" id="PF01613">
    <property type="entry name" value="Flavin_Reduct"/>
    <property type="match status" value="1"/>
</dbReference>
<comment type="cofactor">
    <cofactor evidence="1">
        <name>FMN</name>
        <dbReference type="ChEBI" id="CHEBI:58210"/>
    </cofactor>
</comment>
<dbReference type="AlphaFoldDB" id="A0A1G7YHP0"/>
<keyword evidence="2" id="KW-0285">Flavoprotein</keyword>
<evidence type="ECO:0000313" key="7">
    <source>
        <dbReference type="Proteomes" id="UP000198854"/>
    </source>
</evidence>
<evidence type="ECO:0000259" key="5">
    <source>
        <dbReference type="SMART" id="SM00903"/>
    </source>
</evidence>
<gene>
    <name evidence="6" type="ORF">SAMN04488136_105141</name>
</gene>
<name>A0A1G7YHP0_9VIBR</name>
<evidence type="ECO:0000256" key="3">
    <source>
        <dbReference type="ARBA" id="ARBA00022643"/>
    </source>
</evidence>
<dbReference type="SUPFAM" id="SSF50475">
    <property type="entry name" value="FMN-binding split barrel"/>
    <property type="match status" value="1"/>
</dbReference>
<dbReference type="InterPro" id="IPR002563">
    <property type="entry name" value="Flavin_Rdtase-like_dom"/>
</dbReference>
<keyword evidence="3" id="KW-0288">FMN</keyword>
<organism evidence="6 7">
    <name type="scientific">Vibrio xiamenensis</name>
    <dbReference type="NCBI Taxonomy" id="861298"/>
    <lineage>
        <taxon>Bacteria</taxon>
        <taxon>Pseudomonadati</taxon>
        <taxon>Pseudomonadota</taxon>
        <taxon>Gammaproteobacteria</taxon>
        <taxon>Vibrionales</taxon>
        <taxon>Vibrionaceae</taxon>
        <taxon>Vibrio</taxon>
    </lineage>
</organism>
<evidence type="ECO:0000313" key="6">
    <source>
        <dbReference type="EMBL" id="SDG96072.1"/>
    </source>
</evidence>
<protein>
    <submittedName>
        <fullName evidence="6">NADH-FMN oxidoreductase RutF, flavin reductase (DIM6/NTAB) family</fullName>
    </submittedName>
</protein>
<sequence>MHIDAQSMATSELYHLITQTVIPRPIAWVLTDSGCHNYNLAPFSYFTPVSSNPPLLMISVGKKPNGDIKDTTRNAIDKQHMVIHIASVSTAEHVTTTAATLEHGDSEVTHSQLELVEFDGFVLPRLKDCSVAFGCSLYQTQEIGDTPQTLIFAEIQTIYINPEVVDDSQQRLKIDALALDPLSRLGGGEYAVLERTFSIVRPQ</sequence>
<dbReference type="Proteomes" id="UP000198854">
    <property type="component" value="Unassembled WGS sequence"/>
</dbReference>
<feature type="domain" description="Flavin reductase like" evidence="5">
    <location>
        <begin position="19"/>
        <end position="174"/>
    </location>
</feature>
<dbReference type="OrthoDB" id="9794638at2"/>
<dbReference type="EMBL" id="FNDD01000005">
    <property type="protein sequence ID" value="SDG96072.1"/>
    <property type="molecule type" value="Genomic_DNA"/>
</dbReference>
<dbReference type="PANTHER" id="PTHR33798:SF5">
    <property type="entry name" value="FLAVIN REDUCTASE LIKE DOMAIN-CONTAINING PROTEIN"/>
    <property type="match status" value="1"/>
</dbReference>
<keyword evidence="7" id="KW-1185">Reference proteome</keyword>
<evidence type="ECO:0000256" key="4">
    <source>
        <dbReference type="ARBA" id="ARBA00038054"/>
    </source>
</evidence>
<evidence type="ECO:0000256" key="2">
    <source>
        <dbReference type="ARBA" id="ARBA00022630"/>
    </source>
</evidence>
<accession>A0A1G7YHP0</accession>
<evidence type="ECO:0000256" key="1">
    <source>
        <dbReference type="ARBA" id="ARBA00001917"/>
    </source>
</evidence>
<dbReference type="PANTHER" id="PTHR33798">
    <property type="entry name" value="FLAVOPROTEIN OXYGENASE"/>
    <property type="match status" value="1"/>
</dbReference>
<dbReference type="GO" id="GO:0010181">
    <property type="term" value="F:FMN binding"/>
    <property type="evidence" value="ECO:0007669"/>
    <property type="project" value="InterPro"/>
</dbReference>
<dbReference type="Gene3D" id="2.30.110.10">
    <property type="entry name" value="Electron Transport, Fmn-binding Protein, Chain A"/>
    <property type="match status" value="1"/>
</dbReference>
<proteinExistence type="inferred from homology"/>
<dbReference type="RefSeq" id="WP_093270962.1">
    <property type="nucleotide sequence ID" value="NZ_FNDD01000005.1"/>
</dbReference>
<dbReference type="GO" id="GO:0016646">
    <property type="term" value="F:oxidoreductase activity, acting on the CH-NH group of donors, NAD or NADP as acceptor"/>
    <property type="evidence" value="ECO:0007669"/>
    <property type="project" value="UniProtKB-ARBA"/>
</dbReference>
<comment type="similarity">
    <text evidence="4">Belongs to the flavoredoxin family.</text>
</comment>
<reference evidence="6 7" key="1">
    <citation type="submission" date="2016-10" db="EMBL/GenBank/DDBJ databases">
        <authorList>
            <person name="de Groot N.N."/>
        </authorList>
    </citation>
    <scope>NUCLEOTIDE SEQUENCE [LARGE SCALE GENOMIC DNA]</scope>
    <source>
        <strain evidence="6 7">CGMCC 1.10228</strain>
    </source>
</reference>
<dbReference type="InterPro" id="IPR012349">
    <property type="entry name" value="Split_barrel_FMN-bd"/>
</dbReference>
<dbReference type="SMART" id="SM00903">
    <property type="entry name" value="Flavin_Reduct"/>
    <property type="match status" value="1"/>
</dbReference>